<sequence>MAGYLFKLLGGLYVFYPVKMFVRERIEGYFFRYHVAQILNDASRAFPISEYWSARDLVNQSPFRGLISEFVRVGDFYPAPKDIAVAINISVGAYGEADDKKEASIIDLAFHISHEIKSRVISDYFLKTMMEDLHKDIDKIQIDGDRNQIQELFKTKKSVFLAYYSTFSKPEFSFSIKVWHQSQDKSYIDWREEDALVVYLDPMRIREGFFQVGFDYYCHQMESRLQVATREGGYEQFNGHWDGDLIWVR</sequence>
<name>A0ABU3NGI8_9GAMM</name>
<gene>
    <name evidence="1" type="ORF">RSO68_12510</name>
</gene>
<proteinExistence type="predicted"/>
<evidence type="ECO:0000313" key="2">
    <source>
        <dbReference type="Proteomes" id="UP001255917"/>
    </source>
</evidence>
<organism evidence="1 2">
    <name type="scientific">Halomonas saccharevitans</name>
    <dbReference type="NCBI Taxonomy" id="416872"/>
    <lineage>
        <taxon>Bacteria</taxon>
        <taxon>Pseudomonadati</taxon>
        <taxon>Pseudomonadota</taxon>
        <taxon>Gammaproteobacteria</taxon>
        <taxon>Oceanospirillales</taxon>
        <taxon>Halomonadaceae</taxon>
        <taxon>Halomonas</taxon>
    </lineage>
</organism>
<dbReference type="EMBL" id="JAVXUR010000004">
    <property type="protein sequence ID" value="MDT8880293.1"/>
    <property type="molecule type" value="Genomic_DNA"/>
</dbReference>
<evidence type="ECO:0000313" key="1">
    <source>
        <dbReference type="EMBL" id="MDT8880293.1"/>
    </source>
</evidence>
<accession>A0ABU3NGI8</accession>
<keyword evidence="2" id="KW-1185">Reference proteome</keyword>
<comment type="caution">
    <text evidence="1">The sequence shown here is derived from an EMBL/GenBank/DDBJ whole genome shotgun (WGS) entry which is preliminary data.</text>
</comment>
<reference evidence="2" key="1">
    <citation type="submission" date="2023-07" db="EMBL/GenBank/DDBJ databases">
        <title>Substrates and metabolic shifts associated with increased methane emissions in unrestored hypersaline salterns.</title>
        <authorList>
            <person name="Bueno De Mesquita C.P."/>
            <person name="Tringe S.G."/>
        </authorList>
    </citation>
    <scope>NUCLEOTIDE SEQUENCE [LARGE SCALE GENOMIC DNA]</scope>
    <source>
        <strain evidence="2">I4</strain>
    </source>
</reference>
<protein>
    <submittedName>
        <fullName evidence="1">Uncharacterized protein</fullName>
    </submittedName>
</protein>
<dbReference type="Proteomes" id="UP001255917">
    <property type="component" value="Unassembled WGS sequence"/>
</dbReference>
<dbReference type="RefSeq" id="WP_315586800.1">
    <property type="nucleotide sequence ID" value="NZ_JAVXUR010000004.1"/>
</dbReference>